<evidence type="ECO:0000313" key="4">
    <source>
        <dbReference type="Proteomes" id="UP000005237"/>
    </source>
</evidence>
<accession>A0A8R1IRC5</accession>
<dbReference type="EnsemblMetazoa" id="CJA40110.1">
    <property type="protein sequence ID" value="CJA40110.1"/>
    <property type="gene ID" value="WBGene00215958"/>
</dbReference>
<feature type="transmembrane region" description="Helical" evidence="2">
    <location>
        <begin position="47"/>
        <end position="69"/>
    </location>
</feature>
<reference evidence="4" key="1">
    <citation type="submission" date="2010-08" db="EMBL/GenBank/DDBJ databases">
        <authorList>
            <consortium name="Caenorhabditis japonica Sequencing Consortium"/>
            <person name="Wilson R.K."/>
        </authorList>
    </citation>
    <scope>NUCLEOTIDE SEQUENCE [LARGE SCALE GENOMIC DNA]</scope>
    <source>
        <strain evidence="4">DF5081</strain>
    </source>
</reference>
<evidence type="ECO:0000313" key="3">
    <source>
        <dbReference type="EnsemblMetazoa" id="CJA40110.1"/>
    </source>
</evidence>
<dbReference type="AlphaFoldDB" id="A0A8R1IRC5"/>
<evidence type="ECO:0000256" key="2">
    <source>
        <dbReference type="SAM" id="Phobius"/>
    </source>
</evidence>
<proteinExistence type="predicted"/>
<protein>
    <submittedName>
        <fullName evidence="3">Uncharacterized protein</fullName>
    </submittedName>
</protein>
<feature type="compositionally biased region" description="Basic and acidic residues" evidence="1">
    <location>
        <begin position="207"/>
        <end position="218"/>
    </location>
</feature>
<keyword evidence="2" id="KW-0812">Transmembrane</keyword>
<feature type="transmembrane region" description="Helical" evidence="2">
    <location>
        <begin position="94"/>
        <end position="112"/>
    </location>
</feature>
<sequence length="218" mass="24159">MTSNNAPAAPVCLTDCINEPPLPDILTDAQASNWQLRVGYFFKENGYFSLLLMPAGLWVAAMLVAHLSFDVAPTLQATLQALQQPFGNNASMDLYVVLMGMAITMFIAIIVGQSWDHESLLAPLNEDQLFEMVEIAEADPAVRAWAQQALTDGKTLRLRDYKAASYHRAWHISIQRRLSRLDALRKLADPIEPESQTLTASGAYPTQDERIDGPRTEA</sequence>
<keyword evidence="2" id="KW-0472">Membrane</keyword>
<reference evidence="3" key="2">
    <citation type="submission" date="2022-06" db="UniProtKB">
        <authorList>
            <consortium name="EnsemblMetazoa"/>
        </authorList>
    </citation>
    <scope>IDENTIFICATION</scope>
    <source>
        <strain evidence="3">DF5081</strain>
    </source>
</reference>
<feature type="region of interest" description="Disordered" evidence="1">
    <location>
        <begin position="192"/>
        <end position="218"/>
    </location>
</feature>
<evidence type="ECO:0000256" key="1">
    <source>
        <dbReference type="SAM" id="MobiDB-lite"/>
    </source>
</evidence>
<keyword evidence="2" id="KW-1133">Transmembrane helix</keyword>
<organism evidence="3 4">
    <name type="scientific">Caenorhabditis japonica</name>
    <dbReference type="NCBI Taxonomy" id="281687"/>
    <lineage>
        <taxon>Eukaryota</taxon>
        <taxon>Metazoa</taxon>
        <taxon>Ecdysozoa</taxon>
        <taxon>Nematoda</taxon>
        <taxon>Chromadorea</taxon>
        <taxon>Rhabditida</taxon>
        <taxon>Rhabditina</taxon>
        <taxon>Rhabditomorpha</taxon>
        <taxon>Rhabditoidea</taxon>
        <taxon>Rhabditidae</taxon>
        <taxon>Peloderinae</taxon>
        <taxon>Caenorhabditis</taxon>
    </lineage>
</organism>
<name>A0A8R1IRC5_CAEJA</name>
<keyword evidence="4" id="KW-1185">Reference proteome</keyword>
<dbReference type="Proteomes" id="UP000005237">
    <property type="component" value="Unassembled WGS sequence"/>
</dbReference>